<dbReference type="Proteomes" id="UP001642464">
    <property type="component" value="Unassembled WGS sequence"/>
</dbReference>
<sequence>MAENPSQLAQFQAFQENTETWPERKKANDLVLQHLTHVGAKAELIASLQEVFEHHCNSPKSEHDSGESDSSLLEQMLKQYKSMENTLAKQELQKDDDLWERMKAKAAEIVGVEDDEKKKPMLQTEKQTAEKEPKEKSEDTEPPIESIWIRLQSQWTSNRVRFRDFDDEVRRGHYCPEGCCVEHKATSSRPEDSTLPGLEGGLRSGLRVHLERFAHCWEGAGCLRLMTRPALQLSAAQRCVSNPLPARHAEVFADERLFEAYVSRTPSFVKAVDLLTARGGQIHNDHMALRSFVDSEGASALGKVRAGADWTNWPKVFVSEMRIKELPEVAQEVLFRGLAFMVMAPKVPSNGDTDGIVWVGHVDGFYEPSRAEGALANGSAAVAELLETPPWCPTAEEQFLGRTMGFGDSMMDAERRGRQTLHQLAKEPHLTNAVEYAAWTLTHGHRINHVTILLNTLGIAGVNTLADLNVPWKVSVCLCLSAPQLHSSYIRCLKPSSDWLTFDPSFGTSMASHGHPIKNLYGLTKMDNLRHNSAELYDRSFWAEGLRPGRRWDVVPHRFACGAQQTVPCSFLELIQRHEGFRGFLGQNAKGGAFWCERRFNDSMSRAS</sequence>
<evidence type="ECO:0000256" key="4">
    <source>
        <dbReference type="ARBA" id="ARBA00023004"/>
    </source>
</evidence>
<evidence type="ECO:0000256" key="1">
    <source>
        <dbReference type="ARBA" id="ARBA00001954"/>
    </source>
</evidence>
<evidence type="ECO:0000256" key="5">
    <source>
        <dbReference type="ARBA" id="ARBA00035013"/>
    </source>
</evidence>
<comment type="similarity">
    <text evidence="5">Belongs to the 2-oxoadipate dioxygenase/decarboxylase family.</text>
</comment>
<dbReference type="SMART" id="SM01150">
    <property type="entry name" value="DUF1338"/>
    <property type="match status" value="1"/>
</dbReference>
<keyword evidence="10" id="KW-1185">Reference proteome</keyword>
<organism evidence="9 10">
    <name type="scientific">Durusdinium trenchii</name>
    <dbReference type="NCBI Taxonomy" id="1381693"/>
    <lineage>
        <taxon>Eukaryota</taxon>
        <taxon>Sar</taxon>
        <taxon>Alveolata</taxon>
        <taxon>Dinophyceae</taxon>
        <taxon>Suessiales</taxon>
        <taxon>Symbiodiniaceae</taxon>
        <taxon>Durusdinium</taxon>
    </lineage>
</organism>
<protein>
    <recommendedName>
        <fullName evidence="6">2-oxoadipate dioxygenase/decarboxylase</fullName>
        <ecNumber evidence="6">1.13.11.93</ecNumber>
    </recommendedName>
    <alternativeName>
        <fullName evidence="7">2-hydroxyglutarate synthase</fullName>
    </alternativeName>
</protein>
<evidence type="ECO:0000313" key="9">
    <source>
        <dbReference type="EMBL" id="CAK8985388.1"/>
    </source>
</evidence>
<evidence type="ECO:0000256" key="7">
    <source>
        <dbReference type="ARBA" id="ARBA00035045"/>
    </source>
</evidence>
<dbReference type="Gene3D" id="3.10.180.50">
    <property type="match status" value="2"/>
</dbReference>
<evidence type="ECO:0000256" key="2">
    <source>
        <dbReference type="ARBA" id="ARBA00022964"/>
    </source>
</evidence>
<comment type="caution">
    <text evidence="9">The sequence shown here is derived from an EMBL/GenBank/DDBJ whole genome shotgun (WGS) entry which is preliminary data.</text>
</comment>
<dbReference type="PANTHER" id="PTHR31136">
    <property type="entry name" value="DUF1338 DOMAIN-CONTAINING PROTEIN"/>
    <property type="match status" value="1"/>
</dbReference>
<name>A0ABP0H6T5_9DINO</name>
<dbReference type="EC" id="1.13.11.93" evidence="6"/>
<dbReference type="InterPro" id="IPR009770">
    <property type="entry name" value="HGLS"/>
</dbReference>
<feature type="region of interest" description="Disordered" evidence="8">
    <location>
        <begin position="114"/>
        <end position="143"/>
    </location>
</feature>
<proteinExistence type="inferred from homology"/>
<dbReference type="PANTHER" id="PTHR31136:SF5">
    <property type="entry name" value="2-OXOADIPATE DIOXYGENASE_DECARBOXYLASE, CHLOROPLASTIC"/>
    <property type="match status" value="1"/>
</dbReference>
<accession>A0ABP0H6T5</accession>
<keyword evidence="4" id="KW-0408">Iron</keyword>
<dbReference type="EMBL" id="CAXAMM010000003">
    <property type="protein sequence ID" value="CAK8985388.1"/>
    <property type="molecule type" value="Genomic_DNA"/>
</dbReference>
<evidence type="ECO:0000313" key="10">
    <source>
        <dbReference type="Proteomes" id="UP001642464"/>
    </source>
</evidence>
<feature type="compositionally biased region" description="Basic and acidic residues" evidence="8">
    <location>
        <begin position="127"/>
        <end position="139"/>
    </location>
</feature>
<evidence type="ECO:0000256" key="6">
    <source>
        <dbReference type="ARBA" id="ARBA00035023"/>
    </source>
</evidence>
<evidence type="ECO:0000256" key="8">
    <source>
        <dbReference type="SAM" id="MobiDB-lite"/>
    </source>
</evidence>
<evidence type="ECO:0000256" key="3">
    <source>
        <dbReference type="ARBA" id="ARBA00023002"/>
    </source>
</evidence>
<reference evidence="9 10" key="1">
    <citation type="submission" date="2024-02" db="EMBL/GenBank/DDBJ databases">
        <authorList>
            <person name="Chen Y."/>
            <person name="Shah S."/>
            <person name="Dougan E. K."/>
            <person name="Thang M."/>
            <person name="Chan C."/>
        </authorList>
    </citation>
    <scope>NUCLEOTIDE SEQUENCE [LARGE SCALE GENOMIC DNA]</scope>
</reference>
<comment type="cofactor">
    <cofactor evidence="1">
        <name>Fe(2+)</name>
        <dbReference type="ChEBI" id="CHEBI:29033"/>
    </cofactor>
</comment>
<keyword evidence="3" id="KW-0560">Oxidoreductase</keyword>
<keyword evidence="2" id="KW-0223">Dioxygenase</keyword>
<gene>
    <name evidence="9" type="ORF">SCF082_LOCUS122</name>
</gene>